<proteinExistence type="predicted"/>
<dbReference type="Pfam" id="PF02518">
    <property type="entry name" value="HATPase_c"/>
    <property type="match status" value="1"/>
</dbReference>
<reference evidence="5 8" key="1">
    <citation type="journal article" date="2015" name="Genome Announc.">
        <title>Complete Genome Sequence of the Nitrogen-Fixing and Solvent-Producing Clostridium pasteurianum DSM 525.</title>
        <authorList>
            <person name="Poehlein A."/>
            <person name="Grosse-Honebrink A."/>
            <person name="Zhang Y."/>
            <person name="Minton N.P."/>
            <person name="Daniel R."/>
        </authorList>
    </citation>
    <scope>NUCLEOTIDE SEQUENCE [LARGE SCALE GENOMIC DNA]</scope>
    <source>
        <strain evidence="5">DSM 525</strain>
        <strain evidence="8">DSM 525 / ATCC 6013</strain>
    </source>
</reference>
<evidence type="ECO:0000259" key="4">
    <source>
        <dbReference type="Pfam" id="PF10114"/>
    </source>
</evidence>
<feature type="domain" description="Signal transduction histidine kinase internal region" evidence="3">
    <location>
        <begin position="204"/>
        <end position="283"/>
    </location>
</feature>
<feature type="coiled-coil region" evidence="1">
    <location>
        <begin position="187"/>
        <end position="214"/>
    </location>
</feature>
<dbReference type="Proteomes" id="UP000028042">
    <property type="component" value="Unassembled WGS sequence"/>
</dbReference>
<dbReference type="KEGG" id="cpae:CPAST_c22820"/>
<keyword evidence="5" id="KW-0808">Transferase</keyword>
<dbReference type="Gene3D" id="3.30.565.10">
    <property type="entry name" value="Histidine kinase-like ATPase, C-terminal domain"/>
    <property type="match status" value="1"/>
</dbReference>
<accession>A0A0H3J5A4</accession>
<evidence type="ECO:0000313" key="6">
    <source>
        <dbReference type="EMBL" id="KRU11650.1"/>
    </source>
</evidence>
<dbReference type="KEGG" id="cpat:CLPA_c22820"/>
<dbReference type="InterPro" id="IPR050640">
    <property type="entry name" value="Bact_2-comp_sensor_kinase"/>
</dbReference>
<dbReference type="PANTHER" id="PTHR34220">
    <property type="entry name" value="SENSOR HISTIDINE KINASE YPDA"/>
    <property type="match status" value="1"/>
</dbReference>
<evidence type="ECO:0000256" key="1">
    <source>
        <dbReference type="SAM" id="Coils"/>
    </source>
</evidence>
<dbReference type="eggNOG" id="COG2972">
    <property type="taxonomic scope" value="Bacteria"/>
</dbReference>
<evidence type="ECO:0000313" key="8">
    <source>
        <dbReference type="Proteomes" id="UP000030905"/>
    </source>
</evidence>
<dbReference type="InterPro" id="IPR018771">
    <property type="entry name" value="PocR_dom"/>
</dbReference>
<evidence type="ECO:0000313" key="7">
    <source>
        <dbReference type="Proteomes" id="UP000028042"/>
    </source>
</evidence>
<dbReference type="InterPro" id="IPR036890">
    <property type="entry name" value="HATPase_C_sf"/>
</dbReference>
<dbReference type="EMBL" id="CP009268">
    <property type="protein sequence ID" value="AJA52340.1"/>
    <property type="molecule type" value="Genomic_DNA"/>
</dbReference>
<dbReference type="EMBL" id="JPGY02000001">
    <property type="protein sequence ID" value="KRU11650.1"/>
    <property type="molecule type" value="Genomic_DNA"/>
</dbReference>
<name>A0A0H3J5A4_CLOPA</name>
<gene>
    <name evidence="5" type="ORF">CLPA_c22820</name>
    <name evidence="6" type="ORF">CP6013_00897</name>
</gene>
<evidence type="ECO:0000259" key="3">
    <source>
        <dbReference type="Pfam" id="PF06580"/>
    </source>
</evidence>
<organism evidence="5 8">
    <name type="scientific">Clostridium pasteurianum DSM 525 = ATCC 6013</name>
    <dbReference type="NCBI Taxonomy" id="1262449"/>
    <lineage>
        <taxon>Bacteria</taxon>
        <taxon>Bacillati</taxon>
        <taxon>Bacillota</taxon>
        <taxon>Clostridia</taxon>
        <taxon>Eubacteriales</taxon>
        <taxon>Clostridiaceae</taxon>
        <taxon>Clostridium</taxon>
    </lineage>
</organism>
<sequence length="407" mass="46313">MTAELLLKDIIKIKEFQKIQDDIANSMGISIITTDYRGKPITNHSRCTDFCKTLRKGNNTRILCQECDSKGGLESVKRGIPYIYKCYMNIIDFAVPIIFKGQYLGALMAGQVLTEKSKLLELKNIISVDTKVEVKEELIEQYKKLSTIPYDKIKSIAQMLFRISNYIVDQGALKIVQQELNKKNIEFMEAEGIKTALEKELKDAQLKALQSQINPHFLFNILNSISALALIEGAPKTQEVVCDLSEILRYTLRKTNQVSQLGDEISYVKSYLNLQKIRFDSRLNFNITIEENCKNIKVPFMIIQPFVENSIIHGIETKESGGLIEINIYEEGNSTVIAIKDDGIGIDKNKLESINNINGRYIQNTASNGIGINNVLQRIDYFYGDKYYFNINSKKNKGTKVKIVLFK</sequence>
<dbReference type="Pfam" id="PF10114">
    <property type="entry name" value="PocR"/>
    <property type="match status" value="1"/>
</dbReference>
<dbReference type="SUPFAM" id="SSF55874">
    <property type="entry name" value="ATPase domain of HSP90 chaperone/DNA topoisomerase II/histidine kinase"/>
    <property type="match status" value="1"/>
</dbReference>
<dbReference type="PANTHER" id="PTHR34220:SF7">
    <property type="entry name" value="SENSOR HISTIDINE KINASE YPDA"/>
    <property type="match status" value="1"/>
</dbReference>
<dbReference type="AlphaFoldDB" id="A0A0H3J5A4"/>
<dbReference type="GO" id="GO:0016020">
    <property type="term" value="C:membrane"/>
    <property type="evidence" value="ECO:0007669"/>
    <property type="project" value="InterPro"/>
</dbReference>
<dbReference type="Proteomes" id="UP000030905">
    <property type="component" value="Chromosome"/>
</dbReference>
<dbReference type="RefSeq" id="WP_003441608.1">
    <property type="nucleotide sequence ID" value="NZ_ANZB01000002.1"/>
</dbReference>
<protein>
    <submittedName>
        <fullName evidence="5 6">Histidine kinase</fullName>
    </submittedName>
</protein>
<dbReference type="PATRIC" id="fig|1262449.3.peg.708"/>
<keyword evidence="8" id="KW-1185">Reference proteome</keyword>
<dbReference type="InterPro" id="IPR003594">
    <property type="entry name" value="HATPase_dom"/>
</dbReference>
<dbReference type="GO" id="GO:0000155">
    <property type="term" value="F:phosphorelay sensor kinase activity"/>
    <property type="evidence" value="ECO:0007669"/>
    <property type="project" value="InterPro"/>
</dbReference>
<dbReference type="Pfam" id="PF06580">
    <property type="entry name" value="His_kinase"/>
    <property type="match status" value="1"/>
</dbReference>
<keyword evidence="1" id="KW-0175">Coiled coil</keyword>
<dbReference type="InterPro" id="IPR010559">
    <property type="entry name" value="Sig_transdc_His_kin_internal"/>
</dbReference>
<keyword evidence="5" id="KW-0418">Kinase</keyword>
<evidence type="ECO:0000259" key="2">
    <source>
        <dbReference type="Pfam" id="PF02518"/>
    </source>
</evidence>
<reference evidence="6" key="2">
    <citation type="submission" date="2015-10" db="EMBL/GenBank/DDBJ databases">
        <title>Improved Draft Genome Sequence of Clostridium pasteurianum Strain ATCC 6013 (DSM 525) Using a Hybrid Next-Generation Sequencing Approach.</title>
        <authorList>
            <person name="Pyne M.E."/>
            <person name="Utturkar S.M."/>
            <person name="Brown S.D."/>
            <person name="Moo-Young M."/>
            <person name="Chung D.A."/>
            <person name="Chou P.C."/>
        </authorList>
    </citation>
    <scope>NUCLEOTIDE SEQUENCE</scope>
    <source>
        <strain evidence="6">ATCC 6013</strain>
    </source>
</reference>
<reference evidence="6 7" key="3">
    <citation type="journal article" name="Genome Announc.">
        <title>Improved Draft Genome Sequence of Clostridium pasteurianum Strain ATCC 6013 (DSM 525) Using a Hybrid Next-Generation Sequencing Approach.</title>
        <authorList>
            <person name="Pyne M.E."/>
            <person name="Utturkar S."/>
            <person name="Brown S.D."/>
            <person name="Moo-Young M."/>
            <person name="Chung D.A."/>
            <person name="Chou C.P."/>
        </authorList>
    </citation>
    <scope>NUCLEOTIDE SEQUENCE [LARGE SCALE GENOMIC DNA]</scope>
    <source>
        <strain evidence="6 7">ATCC 6013</strain>
    </source>
</reference>
<dbReference type="GeneID" id="93074425"/>
<feature type="domain" description="PocR" evidence="4">
    <location>
        <begin position="9"/>
        <end position="171"/>
    </location>
</feature>
<dbReference type="eggNOG" id="COG4936">
    <property type="taxonomic scope" value="Bacteria"/>
</dbReference>
<feature type="domain" description="Histidine kinase/HSP90-like ATPase" evidence="2">
    <location>
        <begin position="301"/>
        <end position="405"/>
    </location>
</feature>
<evidence type="ECO:0000313" key="5">
    <source>
        <dbReference type="EMBL" id="AJA52340.1"/>
    </source>
</evidence>